<keyword evidence="8 12" id="KW-0472">Membrane</keyword>
<name>A0A7J7KL93_BUGNE</name>
<keyword evidence="6" id="KW-0915">Sodium</keyword>
<proteinExistence type="inferred from homology"/>
<keyword evidence="5 12" id="KW-1133">Transmembrane helix</keyword>
<evidence type="ECO:0000256" key="8">
    <source>
        <dbReference type="ARBA" id="ARBA00023136"/>
    </source>
</evidence>
<keyword evidence="4 11" id="KW-0812">Transmembrane</keyword>
<dbReference type="AlphaFoldDB" id="A0A7J7KL93"/>
<evidence type="ECO:0000256" key="6">
    <source>
        <dbReference type="ARBA" id="ARBA00023053"/>
    </source>
</evidence>
<accession>A0A7J7KL93</accession>
<reference evidence="13" key="1">
    <citation type="submission" date="2020-06" db="EMBL/GenBank/DDBJ databases">
        <title>Draft genome of Bugula neritina, a colonial animal packing powerful symbionts and potential medicines.</title>
        <authorList>
            <person name="Rayko M."/>
        </authorList>
    </citation>
    <scope>NUCLEOTIDE SEQUENCE [LARGE SCALE GENOMIC DNA]</scope>
    <source>
        <strain evidence="13">Kwan_BN1</strain>
    </source>
</reference>
<dbReference type="Proteomes" id="UP000593567">
    <property type="component" value="Unassembled WGS sequence"/>
</dbReference>
<sequence length="232" mass="26458">MEQKFSTPDSVVQRSNGKRRTDPIAHFSWNEAFKYRIHSVNNSDEADQNIGVVDVGKEFCSRTTSQGITQVFQAPQGSKRIFWVILTLTALALLIGHLYYLIHTFIQFETSTEVTVIPAKLLSFPAVTVCNNNAVRKSSRDRSLPGEFSELFDEVADFLALNDVNAGHQKEDLIVKAIFDNHFLNISKDFTLTMNARHGNLLHIQYEWLQGNKKSNAWIWFRAVAEHRTICL</sequence>
<keyword evidence="7 11" id="KW-0406">Ion transport</keyword>
<dbReference type="OrthoDB" id="6238402at2759"/>
<comment type="subcellular location">
    <subcellularLocation>
        <location evidence="1">Membrane</location>
        <topology evidence="1">Multi-pass membrane protein</topology>
    </subcellularLocation>
</comment>
<dbReference type="InterPro" id="IPR001873">
    <property type="entry name" value="ENaC"/>
</dbReference>
<keyword evidence="14" id="KW-1185">Reference proteome</keyword>
<evidence type="ECO:0000256" key="9">
    <source>
        <dbReference type="ARBA" id="ARBA00023201"/>
    </source>
</evidence>
<keyword evidence="2 11" id="KW-0813">Transport</keyword>
<evidence type="ECO:0000256" key="5">
    <source>
        <dbReference type="ARBA" id="ARBA00022989"/>
    </source>
</evidence>
<evidence type="ECO:0000256" key="1">
    <source>
        <dbReference type="ARBA" id="ARBA00004141"/>
    </source>
</evidence>
<dbReference type="GO" id="GO:0005886">
    <property type="term" value="C:plasma membrane"/>
    <property type="evidence" value="ECO:0007669"/>
    <property type="project" value="TreeGrafter"/>
</dbReference>
<evidence type="ECO:0000313" key="14">
    <source>
        <dbReference type="Proteomes" id="UP000593567"/>
    </source>
</evidence>
<keyword evidence="10 11" id="KW-0407">Ion channel</keyword>
<dbReference type="GO" id="GO:0015280">
    <property type="term" value="F:ligand-gated sodium channel activity"/>
    <property type="evidence" value="ECO:0007669"/>
    <property type="project" value="TreeGrafter"/>
</dbReference>
<evidence type="ECO:0000256" key="11">
    <source>
        <dbReference type="RuleBase" id="RU000679"/>
    </source>
</evidence>
<evidence type="ECO:0000256" key="7">
    <source>
        <dbReference type="ARBA" id="ARBA00023065"/>
    </source>
</evidence>
<comment type="caution">
    <text evidence="13">The sequence shown here is derived from an EMBL/GenBank/DDBJ whole genome shotgun (WGS) entry which is preliminary data.</text>
</comment>
<evidence type="ECO:0000313" key="13">
    <source>
        <dbReference type="EMBL" id="KAF6038508.1"/>
    </source>
</evidence>
<dbReference type="PANTHER" id="PTHR11690">
    <property type="entry name" value="AMILORIDE-SENSITIVE SODIUM CHANNEL-RELATED"/>
    <property type="match status" value="1"/>
</dbReference>
<evidence type="ECO:0000256" key="4">
    <source>
        <dbReference type="ARBA" id="ARBA00022692"/>
    </source>
</evidence>
<comment type="similarity">
    <text evidence="11">Belongs to the amiloride-sensitive sodium channel (TC 1.A.6) family.</text>
</comment>
<evidence type="ECO:0000256" key="12">
    <source>
        <dbReference type="SAM" id="Phobius"/>
    </source>
</evidence>
<dbReference type="PANTHER" id="PTHR11690:SF248">
    <property type="entry name" value="PICKPOCKET 17, ISOFORM A"/>
    <property type="match status" value="1"/>
</dbReference>
<evidence type="ECO:0000256" key="10">
    <source>
        <dbReference type="ARBA" id="ARBA00023303"/>
    </source>
</evidence>
<evidence type="ECO:0000256" key="2">
    <source>
        <dbReference type="ARBA" id="ARBA00022448"/>
    </source>
</evidence>
<dbReference type="EMBL" id="VXIV02000405">
    <property type="protein sequence ID" value="KAF6038508.1"/>
    <property type="molecule type" value="Genomic_DNA"/>
</dbReference>
<protein>
    <submittedName>
        <fullName evidence="13">Uncharacterized protein</fullName>
    </submittedName>
</protein>
<gene>
    <name evidence="13" type="ORF">EB796_003186</name>
</gene>
<keyword evidence="3 11" id="KW-0894">Sodium channel</keyword>
<dbReference type="Pfam" id="PF00858">
    <property type="entry name" value="ASC"/>
    <property type="match status" value="1"/>
</dbReference>
<evidence type="ECO:0000256" key="3">
    <source>
        <dbReference type="ARBA" id="ARBA00022461"/>
    </source>
</evidence>
<organism evidence="13 14">
    <name type="scientific">Bugula neritina</name>
    <name type="common">Brown bryozoan</name>
    <name type="synonym">Sertularia neritina</name>
    <dbReference type="NCBI Taxonomy" id="10212"/>
    <lineage>
        <taxon>Eukaryota</taxon>
        <taxon>Metazoa</taxon>
        <taxon>Spiralia</taxon>
        <taxon>Lophotrochozoa</taxon>
        <taxon>Bryozoa</taxon>
        <taxon>Gymnolaemata</taxon>
        <taxon>Cheilostomatida</taxon>
        <taxon>Flustrina</taxon>
        <taxon>Buguloidea</taxon>
        <taxon>Bugulidae</taxon>
        <taxon>Bugula</taxon>
    </lineage>
</organism>
<feature type="transmembrane region" description="Helical" evidence="12">
    <location>
        <begin position="81"/>
        <end position="102"/>
    </location>
</feature>
<keyword evidence="9 11" id="KW-0739">Sodium transport</keyword>